<keyword evidence="7 8" id="KW-1267">Proteomics identification</keyword>
<dbReference type="GeneTree" id="ENSGT01120000271826"/>
<feature type="chain" id="PRO_5003457235" evidence="2">
    <location>
        <begin position="19"/>
        <end position="119"/>
    </location>
</feature>
<keyword evidence="2" id="KW-0732">Signal</keyword>
<dbReference type="PeptideAtlas" id="G3UZR8"/>
<evidence type="ECO:0007829" key="8">
    <source>
        <dbReference type="ProteomicsDB" id="G3UZR8"/>
    </source>
</evidence>
<dbReference type="InterPro" id="IPR037055">
    <property type="entry name" value="MHC_I-like_Ag-recog_sf"/>
</dbReference>
<dbReference type="InterPro" id="IPR050208">
    <property type="entry name" value="MHC_class-I_related"/>
</dbReference>
<dbReference type="PANTHER" id="PTHR16675:SF243">
    <property type="entry name" value="H-2 CLASS I HISTOCOMPATIBILITY ANTIGEN, TLA(B) ALPHA CHAIN-RELATED"/>
    <property type="match status" value="1"/>
</dbReference>
<dbReference type="ProteomicsDB" id="350923"/>
<dbReference type="SMR" id="G3UZR8"/>
<dbReference type="PANTHER" id="PTHR16675">
    <property type="entry name" value="MHC CLASS I-RELATED"/>
    <property type="match status" value="1"/>
</dbReference>
<evidence type="ECO:0000313" key="5">
    <source>
        <dbReference type="MGI" id="MGI:95959"/>
    </source>
</evidence>
<evidence type="ECO:0000313" key="4">
    <source>
        <dbReference type="Ensembl" id="ENSMUSP00000134607.2"/>
    </source>
</evidence>
<dbReference type="FunFam" id="3.30.500.10:FF:000039">
    <property type="match status" value="1"/>
</dbReference>
<dbReference type="HOGENOM" id="CLU_047501_14_1_1"/>
<evidence type="ECO:0000313" key="6">
    <source>
        <dbReference type="Proteomes" id="UP000000589"/>
    </source>
</evidence>
<dbReference type="OrthoDB" id="8936120at2759"/>
<sequence length="119" mass="13503">MGTMVPGTLLILLAASQGQTQTCPGSHSLRYFYTALSRPAISEPWYIAVGYLDDTQFVRFNSSGETATYKLSAPWVEQEGPEYWARETEIVTSNAQFFRENLQTMLDYYNLSQNGDVWL</sequence>
<keyword evidence="1" id="KW-0325">Glycoprotein</keyword>
<dbReference type="Bgee" id="ENSMUSG00000054128">
    <property type="expression patterns" value="Expressed in jejunum and 29 other cell types or tissues"/>
</dbReference>
<dbReference type="Ensembl" id="ENSMUST00000173629.8">
    <property type="protein sequence ID" value="ENSMUSP00000134607.2"/>
    <property type="gene ID" value="ENSMUSG00000054128.17"/>
</dbReference>
<dbReference type="Gene3D" id="3.30.500.10">
    <property type="entry name" value="MHC class I-like antigen recognition-like"/>
    <property type="match status" value="1"/>
</dbReference>
<reference evidence="4 6" key="2">
    <citation type="journal article" date="2011" name="PLoS Biol.">
        <title>Modernizing reference genome assemblies.</title>
        <authorList>
            <person name="Church D.M."/>
            <person name="Schneider V.A."/>
            <person name="Graves T."/>
            <person name="Auger K."/>
            <person name="Cunningham F."/>
            <person name="Bouk N."/>
            <person name="Chen H.C."/>
            <person name="Agarwala R."/>
            <person name="McLaren W.M."/>
            <person name="Ritchie G.R."/>
            <person name="Albracht D."/>
            <person name="Kremitzki M."/>
            <person name="Rock S."/>
            <person name="Kotkiewicz H."/>
            <person name="Kremitzki C."/>
            <person name="Wollam A."/>
            <person name="Trani L."/>
            <person name="Fulton L."/>
            <person name="Fulton R."/>
            <person name="Matthews L."/>
            <person name="Whitehead S."/>
            <person name="Chow W."/>
            <person name="Torrance J."/>
            <person name="Dunn M."/>
            <person name="Harden G."/>
            <person name="Threadgold G."/>
            <person name="Wood J."/>
            <person name="Collins J."/>
            <person name="Heath P."/>
            <person name="Griffiths G."/>
            <person name="Pelan S."/>
            <person name="Grafham D."/>
            <person name="Eichler E.E."/>
            <person name="Weinstock G."/>
            <person name="Mardis E.R."/>
            <person name="Wilson R.K."/>
            <person name="Howe K."/>
            <person name="Flicek P."/>
            <person name="Hubbard T."/>
        </authorList>
    </citation>
    <scope>NUCLEOTIDE SEQUENCE [LARGE SCALE GENOMIC DNA]</scope>
    <source>
        <strain evidence="4 6">C57BL/6J</strain>
    </source>
</reference>
<evidence type="ECO:0000256" key="2">
    <source>
        <dbReference type="SAM" id="SignalP"/>
    </source>
</evidence>
<dbReference type="VEuPathDB" id="HostDB:ENSMUSG00000054128"/>
<dbReference type="ExpressionAtlas" id="G3UZR8">
    <property type="expression patterns" value="baseline and differential"/>
</dbReference>
<dbReference type="InterPro" id="IPR011162">
    <property type="entry name" value="MHC_I/II-like_Ag-recog"/>
</dbReference>
<reference evidence="4 6" key="1">
    <citation type="journal article" date="2009" name="PLoS Biol.">
        <title>Lineage-specific biology revealed by a finished genome assembly of the mouse.</title>
        <authorList>
            <consortium name="Mouse Genome Sequencing Consortium"/>
            <person name="Church D.M."/>
            <person name="Goodstadt L."/>
            <person name="Hillier L.W."/>
            <person name="Zody M.C."/>
            <person name="Goldstein S."/>
            <person name="She X."/>
            <person name="Bult C.J."/>
            <person name="Agarwala R."/>
            <person name="Cherry J.L."/>
            <person name="DiCuccio M."/>
            <person name="Hlavina W."/>
            <person name="Kapustin Y."/>
            <person name="Meric P."/>
            <person name="Maglott D."/>
            <person name="Birtle Z."/>
            <person name="Marques A.C."/>
            <person name="Graves T."/>
            <person name="Zhou S."/>
            <person name="Teague B."/>
            <person name="Potamousis K."/>
            <person name="Churas C."/>
            <person name="Place M."/>
            <person name="Herschleb J."/>
            <person name="Runnheim R."/>
            <person name="Forrest D."/>
            <person name="Amos-Landgraf J."/>
            <person name="Schwartz D.C."/>
            <person name="Cheng Z."/>
            <person name="Lindblad-Toh K."/>
            <person name="Eichler E.E."/>
            <person name="Ponting C.P."/>
        </authorList>
    </citation>
    <scope>NUCLEOTIDE SEQUENCE [LARGE SCALE GENOMIC DNA]</scope>
    <source>
        <strain evidence="4 6">C57BL/6J</strain>
    </source>
</reference>
<accession>G3UZR8</accession>
<dbReference type="AlphaFoldDB" id="G3UZR8"/>
<dbReference type="Proteomes" id="UP000000589">
    <property type="component" value="Chromosome 17"/>
</dbReference>
<dbReference type="SUPFAM" id="SSF54452">
    <property type="entry name" value="MHC antigen-recognition domain"/>
    <property type="match status" value="1"/>
</dbReference>
<dbReference type="Pfam" id="PF00129">
    <property type="entry name" value="MHC_I"/>
    <property type="match status" value="1"/>
</dbReference>
<evidence type="ECO:0000256" key="1">
    <source>
        <dbReference type="ARBA" id="ARBA00023180"/>
    </source>
</evidence>
<gene>
    <name evidence="4 5" type="primary">H2-T3</name>
</gene>
<feature type="signal peptide" evidence="2">
    <location>
        <begin position="1"/>
        <end position="18"/>
    </location>
</feature>
<protein>
    <submittedName>
        <fullName evidence="4">Histocompatibility 2, T region locus 3</fullName>
    </submittedName>
</protein>
<dbReference type="InterPro" id="IPR011161">
    <property type="entry name" value="MHC_I-like_Ag-recog"/>
</dbReference>
<reference evidence="4" key="3">
    <citation type="submission" date="2025-08" db="UniProtKB">
        <authorList>
            <consortium name="Ensembl"/>
        </authorList>
    </citation>
    <scope>IDENTIFICATION</scope>
    <source>
        <strain evidence="4">C57BL/6J</strain>
    </source>
</reference>
<feature type="domain" description="MHC class I-like antigen recognition-like" evidence="3">
    <location>
        <begin position="25"/>
        <end position="115"/>
    </location>
</feature>
<evidence type="ECO:0007829" key="7">
    <source>
        <dbReference type="PeptideAtlas" id="G3UZR8"/>
    </source>
</evidence>
<evidence type="ECO:0000259" key="3">
    <source>
        <dbReference type="Pfam" id="PF00129"/>
    </source>
</evidence>
<name>G3UZR8_MOUSE</name>
<dbReference type="AGR" id="MGI:95959"/>
<proteinExistence type="evidence at protein level"/>
<dbReference type="MGI" id="MGI:95959">
    <property type="gene designation" value="H2-T3"/>
</dbReference>
<organism evidence="4 6">
    <name type="scientific">Mus musculus</name>
    <name type="common">Mouse</name>
    <dbReference type="NCBI Taxonomy" id="10090"/>
    <lineage>
        <taxon>Eukaryota</taxon>
        <taxon>Metazoa</taxon>
        <taxon>Chordata</taxon>
        <taxon>Craniata</taxon>
        <taxon>Vertebrata</taxon>
        <taxon>Euteleostomi</taxon>
        <taxon>Mammalia</taxon>
        <taxon>Eutheria</taxon>
        <taxon>Euarchontoglires</taxon>
        <taxon>Glires</taxon>
        <taxon>Rodentia</taxon>
        <taxon>Myomorpha</taxon>
        <taxon>Muroidea</taxon>
        <taxon>Muridae</taxon>
        <taxon>Murinae</taxon>
        <taxon>Mus</taxon>
        <taxon>Mus</taxon>
    </lineage>
</organism>
<reference evidence="4" key="4">
    <citation type="submission" date="2025-09" db="UniProtKB">
        <authorList>
            <consortium name="Ensembl"/>
        </authorList>
    </citation>
    <scope>IDENTIFICATION</scope>
    <source>
        <strain evidence="4">C57BL/6J</strain>
    </source>
</reference>
<keyword evidence="6" id="KW-1185">Reference proteome</keyword>